<dbReference type="Proteomes" id="UP001528823">
    <property type="component" value="Unassembled WGS sequence"/>
</dbReference>
<keyword evidence="4" id="KW-1185">Reference proteome</keyword>
<dbReference type="EMBL" id="JAPMOU010000003">
    <property type="protein sequence ID" value="MDE1460951.1"/>
    <property type="molecule type" value="Genomic_DNA"/>
</dbReference>
<gene>
    <name evidence="3" type="ORF">ORQ98_03100</name>
</gene>
<proteinExistence type="predicted"/>
<accession>A0ABT5U4P3</accession>
<keyword evidence="1" id="KW-0812">Transmembrane</keyword>
<name>A0ABT5U4P3_9GAMM</name>
<dbReference type="RefSeq" id="WP_274687322.1">
    <property type="nucleotide sequence ID" value="NZ_JAPMOU010000003.1"/>
</dbReference>
<keyword evidence="1" id="KW-0472">Membrane</keyword>
<protein>
    <recommendedName>
        <fullName evidence="2">YscD/Y4YQ C-terminal domain-containing protein</fullName>
    </recommendedName>
</protein>
<evidence type="ECO:0000313" key="3">
    <source>
        <dbReference type="EMBL" id="MDE1460951.1"/>
    </source>
</evidence>
<evidence type="ECO:0000259" key="2">
    <source>
        <dbReference type="Pfam" id="PF23893"/>
    </source>
</evidence>
<feature type="domain" description="YscD/Y4YQ C-terminal" evidence="2">
    <location>
        <begin position="292"/>
        <end position="338"/>
    </location>
</feature>
<dbReference type="Pfam" id="PF23893">
    <property type="entry name" value="Y4YQ_C"/>
    <property type="match status" value="1"/>
</dbReference>
<evidence type="ECO:0000256" key="1">
    <source>
        <dbReference type="SAM" id="Phobius"/>
    </source>
</evidence>
<sequence>MKNNNDIACYNLYIYKDSDFINRVDISDNIVRMSSDLSSEVVINGIKGVVTVSFFDKFLEVDSVGQDKKQKVKYNSYFNIDDFSFKCIKILNKKSNLTLNKSSKHSVRVSKWLSSNYLFMLLTIGAVFLPFLLGIGEKDQVAYASIVLPNKPDQFVLNTSLEIIASEYSNRLSVELGEDRVELQGFIESESKLNELILELKNNIKIGLVNSKRVFTLKDLNSTLERQLKDFNIIERSYIEYRDDKFYLAGNFIGRQTGIVDEIIKLIEIKYNISEIKKTYIDNRSVLLQDLVVAGMWIGEKPYIKLSNGVKYHIGAKLPSGWVLNKINESILLFSNNSGQRLSLKVGAS</sequence>
<comment type="caution">
    <text evidence="3">The sequence shown here is derived from an EMBL/GenBank/DDBJ whole genome shotgun (WGS) entry which is preliminary data.</text>
</comment>
<feature type="transmembrane region" description="Helical" evidence="1">
    <location>
        <begin position="117"/>
        <end position="136"/>
    </location>
</feature>
<evidence type="ECO:0000313" key="4">
    <source>
        <dbReference type="Proteomes" id="UP001528823"/>
    </source>
</evidence>
<dbReference type="InterPro" id="IPR057770">
    <property type="entry name" value="YscD/Y4YQ_C"/>
</dbReference>
<reference evidence="3 4" key="1">
    <citation type="submission" date="2022-11" db="EMBL/GenBank/DDBJ databases">
        <title>Spartinivicinus poritis sp. nov., isolated from scleractinian coral Porites lutea.</title>
        <authorList>
            <person name="Zhang G."/>
            <person name="Cai L."/>
            <person name="Wei Q."/>
        </authorList>
    </citation>
    <scope>NUCLEOTIDE SEQUENCE [LARGE SCALE GENOMIC DNA]</scope>
    <source>
        <strain evidence="3 4">A2-2</strain>
    </source>
</reference>
<organism evidence="3 4">
    <name type="scientific">Spartinivicinus poritis</name>
    <dbReference type="NCBI Taxonomy" id="2994640"/>
    <lineage>
        <taxon>Bacteria</taxon>
        <taxon>Pseudomonadati</taxon>
        <taxon>Pseudomonadota</taxon>
        <taxon>Gammaproteobacteria</taxon>
        <taxon>Oceanospirillales</taxon>
        <taxon>Zooshikellaceae</taxon>
        <taxon>Spartinivicinus</taxon>
    </lineage>
</organism>
<keyword evidence="1" id="KW-1133">Transmembrane helix</keyword>